<evidence type="ECO:0000313" key="2">
    <source>
        <dbReference type="EMBL" id="WCT73805.1"/>
    </source>
</evidence>
<feature type="region of interest" description="Disordered" evidence="1">
    <location>
        <begin position="19"/>
        <end position="46"/>
    </location>
</feature>
<gene>
    <name evidence="2" type="ORF">PQ455_00810</name>
</gene>
<protein>
    <recommendedName>
        <fullName evidence="4">DUF4169 family protein</fullName>
    </recommendedName>
</protein>
<evidence type="ECO:0000256" key="1">
    <source>
        <dbReference type="SAM" id="MobiDB-lite"/>
    </source>
</evidence>
<organism evidence="2 3">
    <name type="scientific">Sphingomonas naphthae</name>
    <dbReference type="NCBI Taxonomy" id="1813468"/>
    <lineage>
        <taxon>Bacteria</taxon>
        <taxon>Pseudomonadati</taxon>
        <taxon>Pseudomonadota</taxon>
        <taxon>Alphaproteobacteria</taxon>
        <taxon>Sphingomonadales</taxon>
        <taxon>Sphingomonadaceae</taxon>
        <taxon>Sphingomonas</taxon>
    </lineage>
</organism>
<evidence type="ECO:0000313" key="3">
    <source>
        <dbReference type="Proteomes" id="UP001220395"/>
    </source>
</evidence>
<keyword evidence="3" id="KW-1185">Reference proteome</keyword>
<dbReference type="Proteomes" id="UP001220395">
    <property type="component" value="Chromosome"/>
</dbReference>
<reference evidence="2 3" key="1">
    <citation type="submission" date="2023-02" db="EMBL/GenBank/DDBJ databases">
        <title>Genome sequence of Sphingomonas naphthae.</title>
        <authorList>
            <person name="Kim S."/>
            <person name="Heo J."/>
            <person name="Kwon S.-W."/>
        </authorList>
    </citation>
    <scope>NUCLEOTIDE SEQUENCE [LARGE SCALE GENOMIC DNA]</scope>
    <source>
        <strain evidence="2 3">KACC 18716</strain>
    </source>
</reference>
<accession>A0ABY7TKS3</accession>
<dbReference type="EMBL" id="CP117411">
    <property type="protein sequence ID" value="WCT73805.1"/>
    <property type="molecule type" value="Genomic_DNA"/>
</dbReference>
<proteinExistence type="predicted"/>
<evidence type="ECO:0008006" key="4">
    <source>
        <dbReference type="Google" id="ProtNLM"/>
    </source>
</evidence>
<sequence>MGKQDEERDRRLAEALRQNLRRRKAQARERDVPAAAATKSDDEAGN</sequence>
<dbReference type="RefSeq" id="WP_273688326.1">
    <property type="nucleotide sequence ID" value="NZ_CP117411.1"/>
</dbReference>
<name>A0ABY7TKS3_9SPHN</name>